<dbReference type="OrthoDB" id="5388207at2759"/>
<evidence type="ECO:0000256" key="1">
    <source>
        <dbReference type="SAM" id="MobiDB-lite"/>
    </source>
</evidence>
<proteinExistence type="predicted"/>
<reference evidence="2 3" key="1">
    <citation type="submission" date="2017-12" db="EMBL/GenBank/DDBJ databases">
        <title>Comparative genomics of Botrytis spp.</title>
        <authorList>
            <person name="Valero-Jimenez C.A."/>
            <person name="Tapia P."/>
            <person name="Veloso J."/>
            <person name="Silva-Moreno E."/>
            <person name="Staats M."/>
            <person name="Valdes J.H."/>
            <person name="Van Kan J.A.L."/>
        </authorList>
    </citation>
    <scope>NUCLEOTIDE SEQUENCE [LARGE SCALE GENOMIC DNA]</scope>
    <source>
        <strain evidence="2 3">MUCL2120</strain>
    </source>
</reference>
<evidence type="ECO:0000313" key="2">
    <source>
        <dbReference type="EMBL" id="TGO49893.1"/>
    </source>
</evidence>
<feature type="compositionally biased region" description="Low complexity" evidence="1">
    <location>
        <begin position="80"/>
        <end position="113"/>
    </location>
</feature>
<dbReference type="AlphaFoldDB" id="A0A4Z1HYN0"/>
<dbReference type="EMBL" id="PQXJ01000413">
    <property type="protein sequence ID" value="TGO49893.1"/>
    <property type="molecule type" value="Genomic_DNA"/>
</dbReference>
<feature type="compositionally biased region" description="Polar residues" evidence="1">
    <location>
        <begin position="69"/>
        <end position="79"/>
    </location>
</feature>
<name>A0A4Z1HYN0_9HELO</name>
<feature type="compositionally biased region" description="Low complexity" evidence="1">
    <location>
        <begin position="122"/>
        <end position="137"/>
    </location>
</feature>
<protein>
    <submittedName>
        <fullName evidence="2">Uncharacterized protein</fullName>
    </submittedName>
</protein>
<comment type="caution">
    <text evidence="2">The sequence shown here is derived from an EMBL/GenBank/DDBJ whole genome shotgun (WGS) entry which is preliminary data.</text>
</comment>
<feature type="compositionally biased region" description="Basic and acidic residues" evidence="1">
    <location>
        <begin position="287"/>
        <end position="300"/>
    </location>
</feature>
<feature type="compositionally biased region" description="Basic and acidic residues" evidence="1">
    <location>
        <begin position="312"/>
        <end position="338"/>
    </location>
</feature>
<feature type="compositionally biased region" description="Polar residues" evidence="1">
    <location>
        <begin position="214"/>
        <end position="228"/>
    </location>
</feature>
<evidence type="ECO:0000313" key="3">
    <source>
        <dbReference type="Proteomes" id="UP000297452"/>
    </source>
</evidence>
<feature type="compositionally biased region" description="Low complexity" evidence="1">
    <location>
        <begin position="147"/>
        <end position="160"/>
    </location>
</feature>
<organism evidence="2 3">
    <name type="scientific">Botryotinia narcissicola</name>
    <dbReference type="NCBI Taxonomy" id="278944"/>
    <lineage>
        <taxon>Eukaryota</taxon>
        <taxon>Fungi</taxon>
        <taxon>Dikarya</taxon>
        <taxon>Ascomycota</taxon>
        <taxon>Pezizomycotina</taxon>
        <taxon>Leotiomycetes</taxon>
        <taxon>Helotiales</taxon>
        <taxon>Sclerotiniaceae</taxon>
        <taxon>Botryotinia</taxon>
    </lineage>
</organism>
<feature type="region of interest" description="Disordered" evidence="1">
    <location>
        <begin position="18"/>
        <end position="344"/>
    </location>
</feature>
<dbReference type="Proteomes" id="UP000297452">
    <property type="component" value="Unassembled WGS sequence"/>
</dbReference>
<feature type="compositionally biased region" description="Low complexity" evidence="1">
    <location>
        <begin position="251"/>
        <end position="263"/>
    </location>
</feature>
<gene>
    <name evidence="2" type="ORF">BOTNAR_0413g00060</name>
</gene>
<dbReference type="STRING" id="278944.A0A4Z1HYN0"/>
<sequence length="344" mass="35561">METVNSIAAAASKVIWGEPQETTDAANATIVPETKGTEPISGELGDTKKGEPYDLGNAGGEMRDEEMNDNNTQINQSINSLLDSTSTQKTLSSTTDGATSTFTPTDSTTLSPPGLAAKPLESSSTSTSVSPTPDSVSHTLAETHIAPLSDSTSSPSTSTPIKVTSEKPLISEHINPNLPEPFAAAEKSLSTTTTSTTSNTVDPALLSGLAVETPNPTGKPSSTANAQGVPTDLQPLGSKSTSASASEKPETSISESTATSTGTGEKHIKSSGLVTEGGDFDATRPGAGKEADRLLGKDGKSTVGGNTEMGSEEERDHEHEHGEGKKEGKLTHLKEKIKEKLHKH</sequence>
<feature type="compositionally biased region" description="Low complexity" evidence="1">
    <location>
        <begin position="188"/>
        <end position="200"/>
    </location>
</feature>
<accession>A0A4Z1HYN0</accession>
<keyword evidence="3" id="KW-1185">Reference proteome</keyword>